<gene>
    <name evidence="2" type="ORF">AAAT87_14710</name>
</gene>
<sequence>MRKAIVYCHDMEAGLLEEATPGRGYTFTYDKQYMMDRTHDPVSLTMPFREAPYQSDYLFPVFTNMLPEGANRKIVCRSWRLDEKDFFGLLLKIATYDTIGAITVKEVESPLSQEKV</sequence>
<dbReference type="Proteomes" id="UP001465717">
    <property type="component" value="Unassembled WGS sequence"/>
</dbReference>
<name>A0ABV1G2G9_9BACT</name>
<keyword evidence="3" id="KW-1185">Reference proteome</keyword>
<proteinExistence type="predicted"/>
<dbReference type="NCBIfam" id="TIGR03071">
    <property type="entry name" value="couple_hipA"/>
    <property type="match status" value="1"/>
</dbReference>
<evidence type="ECO:0000313" key="3">
    <source>
        <dbReference type="Proteomes" id="UP001465717"/>
    </source>
</evidence>
<protein>
    <submittedName>
        <fullName evidence="2">HipA N-terminal domain-containing protein</fullName>
    </submittedName>
</protein>
<evidence type="ECO:0000313" key="2">
    <source>
        <dbReference type="EMBL" id="MEQ2509493.1"/>
    </source>
</evidence>
<organism evidence="2 3">
    <name type="scientific">Segatella sinensis</name>
    <dbReference type="NCBI Taxonomy" id="3085167"/>
    <lineage>
        <taxon>Bacteria</taxon>
        <taxon>Pseudomonadati</taxon>
        <taxon>Bacteroidota</taxon>
        <taxon>Bacteroidia</taxon>
        <taxon>Bacteroidales</taxon>
        <taxon>Prevotellaceae</taxon>
        <taxon>Segatella</taxon>
    </lineage>
</organism>
<dbReference type="EMBL" id="JBBNGE010000087">
    <property type="protein sequence ID" value="MEQ2509493.1"/>
    <property type="molecule type" value="Genomic_DNA"/>
</dbReference>
<dbReference type="InterPro" id="IPR017508">
    <property type="entry name" value="HipA_N1"/>
</dbReference>
<accession>A0ABV1G2G9</accession>
<reference evidence="2 3" key="1">
    <citation type="submission" date="2024-04" db="EMBL/GenBank/DDBJ databases">
        <title>Human intestinal bacterial collection.</title>
        <authorList>
            <person name="Pauvert C."/>
            <person name="Hitch T.C.A."/>
            <person name="Clavel T."/>
        </authorList>
    </citation>
    <scope>NUCLEOTIDE SEQUENCE [LARGE SCALE GENOMIC DNA]</scope>
    <source>
        <strain evidence="2 3">CLA-AA-H174</strain>
    </source>
</reference>
<feature type="domain" description="HipA N-terminal subdomain 1" evidence="1">
    <location>
        <begin position="5"/>
        <end position="104"/>
    </location>
</feature>
<evidence type="ECO:0000259" key="1">
    <source>
        <dbReference type="Pfam" id="PF13657"/>
    </source>
</evidence>
<dbReference type="Pfam" id="PF13657">
    <property type="entry name" value="Couple_hipA"/>
    <property type="match status" value="1"/>
</dbReference>
<dbReference type="RefSeq" id="WP_349226831.1">
    <property type="nucleotide sequence ID" value="NZ_JBBNFG020000005.1"/>
</dbReference>
<comment type="caution">
    <text evidence="2">The sequence shown here is derived from an EMBL/GenBank/DDBJ whole genome shotgun (WGS) entry which is preliminary data.</text>
</comment>